<dbReference type="AlphaFoldDB" id="A0A4C1ZPR4"/>
<protein>
    <submittedName>
        <fullName evidence="1">Uncharacterized protein</fullName>
    </submittedName>
</protein>
<comment type="caution">
    <text evidence="1">The sequence shown here is derived from an EMBL/GenBank/DDBJ whole genome shotgun (WGS) entry which is preliminary data.</text>
</comment>
<accession>A0A4C1ZPR4</accession>
<gene>
    <name evidence="1" type="ORF">EVAR_65164_1</name>
</gene>
<reference evidence="1 2" key="1">
    <citation type="journal article" date="2019" name="Commun. Biol.">
        <title>The bagworm genome reveals a unique fibroin gene that provides high tensile strength.</title>
        <authorList>
            <person name="Kono N."/>
            <person name="Nakamura H."/>
            <person name="Ohtoshi R."/>
            <person name="Tomita M."/>
            <person name="Numata K."/>
            <person name="Arakawa K."/>
        </authorList>
    </citation>
    <scope>NUCLEOTIDE SEQUENCE [LARGE SCALE GENOMIC DNA]</scope>
</reference>
<proteinExistence type="predicted"/>
<organism evidence="1 2">
    <name type="scientific">Eumeta variegata</name>
    <name type="common">Bagworm moth</name>
    <name type="synonym">Eumeta japonica</name>
    <dbReference type="NCBI Taxonomy" id="151549"/>
    <lineage>
        <taxon>Eukaryota</taxon>
        <taxon>Metazoa</taxon>
        <taxon>Ecdysozoa</taxon>
        <taxon>Arthropoda</taxon>
        <taxon>Hexapoda</taxon>
        <taxon>Insecta</taxon>
        <taxon>Pterygota</taxon>
        <taxon>Neoptera</taxon>
        <taxon>Endopterygota</taxon>
        <taxon>Lepidoptera</taxon>
        <taxon>Glossata</taxon>
        <taxon>Ditrysia</taxon>
        <taxon>Tineoidea</taxon>
        <taxon>Psychidae</taxon>
        <taxon>Oiketicinae</taxon>
        <taxon>Eumeta</taxon>
    </lineage>
</organism>
<keyword evidence="2" id="KW-1185">Reference proteome</keyword>
<evidence type="ECO:0000313" key="1">
    <source>
        <dbReference type="EMBL" id="GBP89332.1"/>
    </source>
</evidence>
<name>A0A4C1ZPR4_EUMVA</name>
<dbReference type="EMBL" id="BGZK01001993">
    <property type="protein sequence ID" value="GBP89332.1"/>
    <property type="molecule type" value="Genomic_DNA"/>
</dbReference>
<evidence type="ECO:0000313" key="2">
    <source>
        <dbReference type="Proteomes" id="UP000299102"/>
    </source>
</evidence>
<sequence length="94" mass="10540">MLLPVRNDKEEKTARKYFKRSKRAGRSSEEMAPVCGRLGTALHAIVLRVRNPSLCKMNLALVVPVTDKFDGVVENVEQGRHINSYDIAEELGTD</sequence>
<dbReference type="Proteomes" id="UP000299102">
    <property type="component" value="Unassembled WGS sequence"/>
</dbReference>